<protein>
    <submittedName>
        <fullName evidence="3">Uncharacterized protein</fullName>
    </submittedName>
</protein>
<dbReference type="RefSeq" id="WP_020991156.1">
    <property type="nucleotide sequence ID" value="NZ_DBGDHU010000006.1"/>
</dbReference>
<proteinExistence type="predicted"/>
<dbReference type="AlphaFoldDB" id="A0A4R3TCU1"/>
<evidence type="ECO:0000313" key="3">
    <source>
        <dbReference type="EMBL" id="TCU58994.1"/>
    </source>
</evidence>
<sequence>MYNKLYDNCFKTELNTKVLKVEEENGLYWHACKDTIFYVESGGMASDIGMMDNHMVLGLKKKDGYVWHLLDVKLEGAVFMSINLHERFRKCQIHTAQHLISAVLSNVYKVHTLAHHVGDEENDVEFDFPDFNEKMAIELQVLCNGLIRDDLNVSILYPTRAEALAHLPQKDVMRDDLRIVRIGALDYTLCGCMHVPSLRYLQLLFIRGFEKTNKGYKIKYLVGDQLLDCVERRYKVLDEVSHSLAISHLYLDTGVGRIINETRKLHNEVSDWKQKYYKMLAKELGQREEQLIIEQFEDIDNKSLVKMASFLCDTYQKAVILIGKMYDNAHIVVAANPGNGLDVKAVYEMLADTYHLKGNVGSSIAQGGGLYKEDMLTRIQELIKNV</sequence>
<dbReference type="GO" id="GO:0002161">
    <property type="term" value="F:aminoacyl-tRNA deacylase activity"/>
    <property type="evidence" value="ECO:0007669"/>
    <property type="project" value="UniProtKB-ARBA"/>
</dbReference>
<name>A0A4R3TCU1_9FIRM</name>
<reference evidence="3 4" key="1">
    <citation type="submission" date="2019-03" db="EMBL/GenBank/DDBJ databases">
        <title>Genomic Encyclopedia of Type Strains, Phase IV (KMG-IV): sequencing the most valuable type-strain genomes for metagenomic binning, comparative biology and taxonomic classification.</title>
        <authorList>
            <person name="Goeker M."/>
        </authorList>
    </citation>
    <scope>NUCLEOTIDE SEQUENCE [LARGE SCALE GENOMIC DNA]</scope>
    <source>
        <strain evidence="3 4">DSM 29481</strain>
    </source>
</reference>
<keyword evidence="4" id="KW-1185">Reference proteome</keyword>
<dbReference type="SUPFAM" id="SSF55186">
    <property type="entry name" value="ThrRS/AlaRS common domain"/>
    <property type="match status" value="1"/>
</dbReference>
<dbReference type="InterPro" id="IPR051335">
    <property type="entry name" value="Alanyl-tRNA_Editing_Enzymes"/>
</dbReference>
<dbReference type="PANTHER" id="PTHR43462:SF1">
    <property type="entry name" value="ALANYL-TRNA EDITING PROTEIN AARSD1"/>
    <property type="match status" value="1"/>
</dbReference>
<organism evidence="3 4">
    <name type="scientific">Longicatena caecimuris</name>
    <dbReference type="NCBI Taxonomy" id="1796635"/>
    <lineage>
        <taxon>Bacteria</taxon>
        <taxon>Bacillati</taxon>
        <taxon>Bacillota</taxon>
        <taxon>Erysipelotrichia</taxon>
        <taxon>Erysipelotrichales</taxon>
        <taxon>Erysipelotrichaceae</taxon>
        <taxon>Longicatena</taxon>
    </lineage>
</organism>
<evidence type="ECO:0000313" key="4">
    <source>
        <dbReference type="Proteomes" id="UP000295773"/>
    </source>
</evidence>
<evidence type="ECO:0000256" key="1">
    <source>
        <dbReference type="ARBA" id="ARBA00022723"/>
    </source>
</evidence>
<dbReference type="EMBL" id="SMBP01000012">
    <property type="protein sequence ID" value="TCU58994.1"/>
    <property type="molecule type" value="Genomic_DNA"/>
</dbReference>
<dbReference type="GO" id="GO:0000166">
    <property type="term" value="F:nucleotide binding"/>
    <property type="evidence" value="ECO:0007669"/>
    <property type="project" value="InterPro"/>
</dbReference>
<comment type="caution">
    <text evidence="3">The sequence shown here is derived from an EMBL/GenBank/DDBJ whole genome shotgun (WGS) entry which is preliminary data.</text>
</comment>
<dbReference type="PANTHER" id="PTHR43462">
    <property type="entry name" value="ALANYL-TRNA EDITING PROTEIN"/>
    <property type="match status" value="1"/>
</dbReference>
<dbReference type="GO" id="GO:0046872">
    <property type="term" value="F:metal ion binding"/>
    <property type="evidence" value="ECO:0007669"/>
    <property type="project" value="UniProtKB-KW"/>
</dbReference>
<dbReference type="Gene3D" id="3.30.980.10">
    <property type="entry name" value="Threonyl-trna Synthetase, Chain A, domain 2"/>
    <property type="match status" value="1"/>
</dbReference>
<keyword evidence="2" id="KW-0862">Zinc</keyword>
<accession>A0A4R3TCU1</accession>
<keyword evidence="1" id="KW-0479">Metal-binding</keyword>
<dbReference type="SUPFAM" id="SSF50447">
    <property type="entry name" value="Translation proteins"/>
    <property type="match status" value="1"/>
</dbReference>
<dbReference type="Proteomes" id="UP000295773">
    <property type="component" value="Unassembled WGS sequence"/>
</dbReference>
<dbReference type="Gene3D" id="2.40.30.130">
    <property type="match status" value="1"/>
</dbReference>
<evidence type="ECO:0000256" key="2">
    <source>
        <dbReference type="ARBA" id="ARBA00022833"/>
    </source>
</evidence>
<gene>
    <name evidence="3" type="ORF">EDD61_11220</name>
</gene>
<dbReference type="InterPro" id="IPR009000">
    <property type="entry name" value="Transl_B-barrel_sf"/>
</dbReference>
<dbReference type="InterPro" id="IPR018163">
    <property type="entry name" value="Thr/Ala-tRNA-synth_IIc_edit"/>
</dbReference>